<dbReference type="Pfam" id="PF17927">
    <property type="entry name" value="Ins134_P3_kin_N"/>
    <property type="match status" value="1"/>
</dbReference>
<comment type="caution">
    <text evidence="2">The sequence shown here is derived from an EMBL/GenBank/DDBJ whole genome shotgun (WGS) entry which is preliminary data.</text>
</comment>
<protein>
    <recommendedName>
        <fullName evidence="1">Inositol-tetrakisphosphate 1-kinase N-terminal domain-containing protein</fullName>
    </recommendedName>
</protein>
<evidence type="ECO:0000259" key="1">
    <source>
        <dbReference type="Pfam" id="PF17927"/>
    </source>
</evidence>
<evidence type="ECO:0000313" key="2">
    <source>
        <dbReference type="EMBL" id="MED6199196.1"/>
    </source>
</evidence>
<name>A0ABU6XPQ8_9FABA</name>
<dbReference type="Gene3D" id="3.40.50.11370">
    <property type="match status" value="1"/>
</dbReference>
<dbReference type="Proteomes" id="UP001341840">
    <property type="component" value="Unassembled WGS sequence"/>
</dbReference>
<evidence type="ECO:0000313" key="3">
    <source>
        <dbReference type="Proteomes" id="UP001341840"/>
    </source>
</evidence>
<dbReference type="InterPro" id="IPR041429">
    <property type="entry name" value="ITPK1_N"/>
</dbReference>
<proteinExistence type="predicted"/>
<reference evidence="2 3" key="1">
    <citation type="journal article" date="2023" name="Plants (Basel)">
        <title>Bridging the Gap: Combining Genomics and Transcriptomics Approaches to Understand Stylosanthes scabra, an Orphan Legume from the Brazilian Caatinga.</title>
        <authorList>
            <person name="Ferreira-Neto J.R.C."/>
            <person name="da Silva M.D."/>
            <person name="Binneck E."/>
            <person name="de Melo N.F."/>
            <person name="da Silva R.H."/>
            <person name="de Melo A.L.T.M."/>
            <person name="Pandolfi V."/>
            <person name="Bustamante F.O."/>
            <person name="Brasileiro-Vidal A.C."/>
            <person name="Benko-Iseppon A.M."/>
        </authorList>
    </citation>
    <scope>NUCLEOTIDE SEQUENCE [LARGE SCALE GENOMIC DNA]</scope>
    <source>
        <tissue evidence="2">Leaves</tissue>
    </source>
</reference>
<dbReference type="EMBL" id="JASCZI010212347">
    <property type="protein sequence ID" value="MED6199196.1"/>
    <property type="molecule type" value="Genomic_DNA"/>
</dbReference>
<gene>
    <name evidence="2" type="ORF">PIB30_073664</name>
</gene>
<organism evidence="2 3">
    <name type="scientific">Stylosanthes scabra</name>
    <dbReference type="NCBI Taxonomy" id="79078"/>
    <lineage>
        <taxon>Eukaryota</taxon>
        <taxon>Viridiplantae</taxon>
        <taxon>Streptophyta</taxon>
        <taxon>Embryophyta</taxon>
        <taxon>Tracheophyta</taxon>
        <taxon>Spermatophyta</taxon>
        <taxon>Magnoliopsida</taxon>
        <taxon>eudicotyledons</taxon>
        <taxon>Gunneridae</taxon>
        <taxon>Pentapetalae</taxon>
        <taxon>rosids</taxon>
        <taxon>fabids</taxon>
        <taxon>Fabales</taxon>
        <taxon>Fabaceae</taxon>
        <taxon>Papilionoideae</taxon>
        <taxon>50 kb inversion clade</taxon>
        <taxon>dalbergioids sensu lato</taxon>
        <taxon>Dalbergieae</taxon>
        <taxon>Pterocarpus clade</taxon>
        <taxon>Stylosanthes</taxon>
    </lineage>
</organism>
<accession>A0ABU6XPQ8</accession>
<feature type="domain" description="Inositol-tetrakisphosphate 1-kinase N-terminal" evidence="1">
    <location>
        <begin position="315"/>
        <end position="353"/>
    </location>
</feature>
<keyword evidence="3" id="KW-1185">Reference proteome</keyword>
<sequence>MTAVAATLQLHDGLRDKEGDGEFRMMFWLAGFKYTLLLGQLSSILGLENSGALFRGGGEVPKKLESFSIEHAKQRLKVSSISISGGKYSVDTMSTDHRLLHYMLTYVWLPRKGNHGAIIEDDLIILWAMVKRIRLNWPYLIAWHLMDYTTRRSVNTGLGHGVLWTKIFERFGIDLSGEEAIFVDDGSAITFRHLNKMGRGPKVAVEENVEADEEASLTTFALPPTTSPASPHRRPLRLTAGSYHRFGPGLLCHRIAASKFLTLLHVQFLDPAKLQPDCFPLFVAVLHLHQEVDRFNDLPKKLKQKGCSGSWKVGNTGIHFVAIDQNRPFSEQGPFDIVLHKLSCKEWRQVLEVKKGEHLYRFGNPIKQS</sequence>